<dbReference type="InterPro" id="IPR011009">
    <property type="entry name" value="Kinase-like_dom_sf"/>
</dbReference>
<dbReference type="GO" id="GO:0004709">
    <property type="term" value="F:MAP kinase kinase kinase activity"/>
    <property type="evidence" value="ECO:0007669"/>
    <property type="project" value="UniProtKB-EC"/>
</dbReference>
<evidence type="ECO:0000256" key="7">
    <source>
        <dbReference type="ARBA" id="ARBA00022840"/>
    </source>
</evidence>
<dbReference type="InterPro" id="IPR017441">
    <property type="entry name" value="Protein_kinase_ATP_BS"/>
</dbReference>
<dbReference type="Pfam" id="PF00069">
    <property type="entry name" value="Pkinase"/>
    <property type="match status" value="1"/>
</dbReference>
<evidence type="ECO:0000256" key="11">
    <source>
        <dbReference type="SAM" id="MobiDB-lite"/>
    </source>
</evidence>
<evidence type="ECO:0000313" key="15">
    <source>
        <dbReference type="EMBL" id="CAG8471380.1"/>
    </source>
</evidence>
<evidence type="ECO:0000256" key="3">
    <source>
        <dbReference type="ARBA" id="ARBA00022527"/>
    </source>
</evidence>
<evidence type="ECO:0000256" key="8">
    <source>
        <dbReference type="ARBA" id="ARBA00047559"/>
    </source>
</evidence>
<dbReference type="SMART" id="SM00454">
    <property type="entry name" value="SAM"/>
    <property type="match status" value="1"/>
</dbReference>
<dbReference type="PANTHER" id="PTHR11584">
    <property type="entry name" value="SERINE/THREONINE PROTEIN KINASE"/>
    <property type="match status" value="1"/>
</dbReference>
<feature type="domain" description="SAM" evidence="13">
    <location>
        <begin position="29"/>
        <end position="92"/>
    </location>
</feature>
<organism evidence="15 16">
    <name type="scientific">Paraglomus brasilianum</name>
    <dbReference type="NCBI Taxonomy" id="144538"/>
    <lineage>
        <taxon>Eukaryota</taxon>
        <taxon>Fungi</taxon>
        <taxon>Fungi incertae sedis</taxon>
        <taxon>Mucoromycota</taxon>
        <taxon>Glomeromycotina</taxon>
        <taxon>Glomeromycetes</taxon>
        <taxon>Paraglomerales</taxon>
        <taxon>Paraglomeraceae</taxon>
        <taxon>Paraglomus</taxon>
    </lineage>
</organism>
<evidence type="ECO:0000256" key="2">
    <source>
        <dbReference type="ARBA" id="ARBA00012406"/>
    </source>
</evidence>
<feature type="domain" description="Ras-associating" evidence="14">
    <location>
        <begin position="224"/>
        <end position="309"/>
    </location>
</feature>
<protein>
    <recommendedName>
        <fullName evidence="2">mitogen-activated protein kinase kinase kinase</fullName>
        <ecNumber evidence="2">2.7.11.25</ecNumber>
    </recommendedName>
</protein>
<dbReference type="PROSITE" id="PS00108">
    <property type="entry name" value="PROTEIN_KINASE_ST"/>
    <property type="match status" value="1"/>
</dbReference>
<evidence type="ECO:0000256" key="6">
    <source>
        <dbReference type="ARBA" id="ARBA00022777"/>
    </source>
</evidence>
<dbReference type="Pfam" id="PF14847">
    <property type="entry name" value="Ras_bdg_2"/>
    <property type="match status" value="1"/>
</dbReference>
<dbReference type="PANTHER" id="PTHR11584:SF369">
    <property type="entry name" value="MITOGEN-ACTIVATED PROTEIN KINASE KINASE KINASE 19-RELATED"/>
    <property type="match status" value="1"/>
</dbReference>
<dbReference type="InterPro" id="IPR008271">
    <property type="entry name" value="Ser/Thr_kinase_AS"/>
</dbReference>
<reference evidence="15" key="1">
    <citation type="submission" date="2021-06" db="EMBL/GenBank/DDBJ databases">
        <authorList>
            <person name="Kallberg Y."/>
            <person name="Tangrot J."/>
            <person name="Rosling A."/>
        </authorList>
    </citation>
    <scope>NUCLEOTIDE SEQUENCE</scope>
    <source>
        <strain evidence="15">BR232B</strain>
    </source>
</reference>
<dbReference type="Proteomes" id="UP000789739">
    <property type="component" value="Unassembled WGS sequence"/>
</dbReference>
<dbReference type="FunFam" id="1.10.510.10:FF:000334">
    <property type="entry name" value="Serine/threonine-protein kinase STE11"/>
    <property type="match status" value="1"/>
</dbReference>
<dbReference type="PROSITE" id="PS00107">
    <property type="entry name" value="PROTEIN_KINASE_ATP"/>
    <property type="match status" value="1"/>
</dbReference>
<evidence type="ECO:0000259" key="13">
    <source>
        <dbReference type="PROSITE" id="PS50105"/>
    </source>
</evidence>
<feature type="region of interest" description="Disordered" evidence="11">
    <location>
        <begin position="165"/>
        <end position="193"/>
    </location>
</feature>
<dbReference type="Pfam" id="PF00536">
    <property type="entry name" value="SAM_1"/>
    <property type="match status" value="1"/>
</dbReference>
<dbReference type="GO" id="GO:0005524">
    <property type="term" value="F:ATP binding"/>
    <property type="evidence" value="ECO:0007669"/>
    <property type="project" value="UniProtKB-UniRule"/>
</dbReference>
<comment type="catalytic activity">
    <reaction evidence="9">
        <text>L-seryl-[protein] + ATP = O-phospho-L-seryl-[protein] + ADP + H(+)</text>
        <dbReference type="Rhea" id="RHEA:17989"/>
        <dbReference type="Rhea" id="RHEA-COMP:9863"/>
        <dbReference type="Rhea" id="RHEA-COMP:11604"/>
        <dbReference type="ChEBI" id="CHEBI:15378"/>
        <dbReference type="ChEBI" id="CHEBI:29999"/>
        <dbReference type="ChEBI" id="CHEBI:30616"/>
        <dbReference type="ChEBI" id="CHEBI:83421"/>
        <dbReference type="ChEBI" id="CHEBI:456216"/>
        <dbReference type="EC" id="2.7.11.25"/>
    </reaction>
</comment>
<evidence type="ECO:0000256" key="5">
    <source>
        <dbReference type="ARBA" id="ARBA00022741"/>
    </source>
</evidence>
<gene>
    <name evidence="15" type="ORF">PBRASI_LOCUS1088</name>
</gene>
<dbReference type="CDD" id="cd09534">
    <property type="entry name" value="SAM_Ste11_fungal"/>
    <property type="match status" value="1"/>
</dbReference>
<dbReference type="FunFam" id="3.30.200.20:FF:000387">
    <property type="entry name" value="Serine/threonine-protein kinase STE11"/>
    <property type="match status" value="1"/>
</dbReference>
<evidence type="ECO:0000256" key="4">
    <source>
        <dbReference type="ARBA" id="ARBA00022679"/>
    </source>
</evidence>
<dbReference type="EC" id="2.7.11.25" evidence="2"/>
<dbReference type="SMART" id="SM00220">
    <property type="entry name" value="S_TKc"/>
    <property type="match status" value="1"/>
</dbReference>
<name>A0A9N8Z613_9GLOM</name>
<comment type="catalytic activity">
    <reaction evidence="8">
        <text>L-threonyl-[protein] + ATP = O-phospho-L-threonyl-[protein] + ADP + H(+)</text>
        <dbReference type="Rhea" id="RHEA:46608"/>
        <dbReference type="Rhea" id="RHEA-COMP:11060"/>
        <dbReference type="Rhea" id="RHEA-COMP:11605"/>
        <dbReference type="ChEBI" id="CHEBI:15378"/>
        <dbReference type="ChEBI" id="CHEBI:30013"/>
        <dbReference type="ChEBI" id="CHEBI:30616"/>
        <dbReference type="ChEBI" id="CHEBI:61977"/>
        <dbReference type="ChEBI" id="CHEBI:456216"/>
        <dbReference type="EC" id="2.7.11.25"/>
    </reaction>
</comment>
<evidence type="ECO:0000256" key="9">
    <source>
        <dbReference type="ARBA" id="ARBA00048329"/>
    </source>
</evidence>
<dbReference type="InterPro" id="IPR000159">
    <property type="entry name" value="RA_dom"/>
</dbReference>
<dbReference type="AlphaFoldDB" id="A0A9N8Z613"/>
<dbReference type="Gene3D" id="1.10.510.10">
    <property type="entry name" value="Transferase(Phosphotransferase) domain 1"/>
    <property type="match status" value="1"/>
</dbReference>
<dbReference type="InterPro" id="IPR029458">
    <property type="entry name" value="Ras-bd_By2"/>
</dbReference>
<evidence type="ECO:0000256" key="1">
    <source>
        <dbReference type="ARBA" id="ARBA00006529"/>
    </source>
</evidence>
<accession>A0A9N8Z613</accession>
<feature type="domain" description="Protein kinase" evidence="12">
    <location>
        <begin position="473"/>
        <end position="737"/>
    </location>
</feature>
<keyword evidence="6" id="KW-0418">Kinase</keyword>
<dbReference type="InterPro" id="IPR000719">
    <property type="entry name" value="Prot_kinase_dom"/>
</dbReference>
<evidence type="ECO:0000259" key="12">
    <source>
        <dbReference type="PROSITE" id="PS50011"/>
    </source>
</evidence>
<evidence type="ECO:0000259" key="14">
    <source>
        <dbReference type="PROSITE" id="PS50200"/>
    </source>
</evidence>
<comment type="caution">
    <text evidence="15">The sequence shown here is derived from an EMBL/GenBank/DDBJ whole genome shotgun (WGS) entry which is preliminary data.</text>
</comment>
<keyword evidence="7 10" id="KW-0067">ATP-binding</keyword>
<feature type="region of interest" description="Disordered" evidence="11">
    <location>
        <begin position="372"/>
        <end position="405"/>
    </location>
</feature>
<feature type="binding site" evidence="10">
    <location>
        <position position="502"/>
    </location>
    <ligand>
        <name>ATP</name>
        <dbReference type="ChEBI" id="CHEBI:30616"/>
    </ligand>
</feature>
<dbReference type="EMBL" id="CAJVPI010000065">
    <property type="protein sequence ID" value="CAG8471380.1"/>
    <property type="molecule type" value="Genomic_DNA"/>
</dbReference>
<comment type="similarity">
    <text evidence="1">Belongs to the protein kinase superfamily. STE Ser/Thr protein kinase family. MAP kinase kinase kinase subfamily.</text>
</comment>
<evidence type="ECO:0000313" key="16">
    <source>
        <dbReference type="Proteomes" id="UP000789739"/>
    </source>
</evidence>
<dbReference type="PROSITE" id="PS50105">
    <property type="entry name" value="SAM_DOMAIN"/>
    <property type="match status" value="1"/>
</dbReference>
<keyword evidence="3" id="KW-0723">Serine/threonine-protein kinase</keyword>
<feature type="compositionally biased region" description="Polar residues" evidence="11">
    <location>
        <begin position="181"/>
        <end position="193"/>
    </location>
</feature>
<dbReference type="SMART" id="SM01304">
    <property type="entry name" value="Ras_bdg_2"/>
    <property type="match status" value="1"/>
</dbReference>
<dbReference type="PROSITE" id="PS50011">
    <property type="entry name" value="PROTEIN_KINASE_DOM"/>
    <property type="match status" value="1"/>
</dbReference>
<sequence>MVQLRLATQSAPTSPIVDNKLTFEKVRHWTWEQVSHWLQENNFKEYERLFAENDINGDVLLELDHQILKELQIRSIGDRIRLLAAVRMLLKACSANVHNPYKDDPPSPTSDKKIPKFRLKFLKNVARRQSKAIYNTNSQTDLCYTPEALSFPVVPLARSSSLSSTVSSKSLKRSNSAGSPRTPNTPKSPQSNKVWEALLQSKGLSFLKMNNSSNDGGAANDNLKQHFIKVISESQTKTINIQNANDAKSIFAKVLTKFNITDEVEKYSLFVSDTHSEAAHKLKDDELVEICRDPDRPERNRLVLRKIHQHLSHEDYMRIRQNRKLQRFFGEKVPTTPQGFSQKKLRNFFGQRPPSELISLNLTEYFPGHNSEELERSHRMSMRRASRPSGPSRPKSRTVSRLYENESLSSSSSSFTLVPSVQGDDCSCHELPILEEERNNEFQVMEDEEVEESWNPDADTDSTDTSDLTPFRWIKGALIGSGSFGNVYLGLNSATGELMAVKQVELPTGQSANENRKKSMLDALQREITLLKELDHENIVRYLGSQHDEKSLNIFLEYVPGGSVSSMLRNYGPQEETLVRSFVRQILTGLNYLHERDIIHRDIKGANILVDNKGGIKISDFGISKKVEDEFMAATSAHRPSLQGSVFWMAPEIVKQTHYTTKADIWSLGCLIVEMFTGDHPFPSYDQMQAMFKIGLSCAPEIPDNISHDATDFLRLTFEADHINRPPANVLQVHPFVTTTLKSSPQPSP</sequence>
<dbReference type="PROSITE" id="PS50200">
    <property type="entry name" value="RA"/>
    <property type="match status" value="1"/>
</dbReference>
<proteinExistence type="inferred from homology"/>
<dbReference type="InterPro" id="IPR013761">
    <property type="entry name" value="SAM/pointed_sf"/>
</dbReference>
<dbReference type="Gene3D" id="1.10.150.50">
    <property type="entry name" value="Transcription Factor, Ets-1"/>
    <property type="match status" value="1"/>
</dbReference>
<keyword evidence="16" id="KW-1185">Reference proteome</keyword>
<dbReference type="OrthoDB" id="266718at2759"/>
<dbReference type="InterPro" id="IPR001660">
    <property type="entry name" value="SAM"/>
</dbReference>
<dbReference type="Gene3D" id="3.10.20.90">
    <property type="entry name" value="Phosphatidylinositol 3-kinase Catalytic Subunit, Chain A, domain 1"/>
    <property type="match status" value="1"/>
</dbReference>
<keyword evidence="5 10" id="KW-0547">Nucleotide-binding</keyword>
<dbReference type="SUPFAM" id="SSF56112">
    <property type="entry name" value="Protein kinase-like (PK-like)"/>
    <property type="match status" value="1"/>
</dbReference>
<evidence type="ECO:0000256" key="10">
    <source>
        <dbReference type="PROSITE-ProRule" id="PRU10141"/>
    </source>
</evidence>
<dbReference type="SUPFAM" id="SSF47769">
    <property type="entry name" value="SAM/Pointed domain"/>
    <property type="match status" value="1"/>
</dbReference>
<keyword evidence="4" id="KW-0808">Transferase</keyword>
<feature type="compositionally biased region" description="Low complexity" evidence="11">
    <location>
        <begin position="165"/>
        <end position="179"/>
    </location>
</feature>